<evidence type="ECO:0000259" key="2">
    <source>
        <dbReference type="Pfam" id="PF24016"/>
    </source>
</evidence>
<organism evidence="3">
    <name type="scientific">Phaffia rhodozyma</name>
    <name type="common">Yeast</name>
    <name type="synonym">Xanthophyllomyces dendrorhous</name>
    <dbReference type="NCBI Taxonomy" id="264483"/>
    <lineage>
        <taxon>Eukaryota</taxon>
        <taxon>Fungi</taxon>
        <taxon>Dikarya</taxon>
        <taxon>Basidiomycota</taxon>
        <taxon>Agaricomycotina</taxon>
        <taxon>Tremellomycetes</taxon>
        <taxon>Cystofilobasidiales</taxon>
        <taxon>Mrakiaceae</taxon>
        <taxon>Phaffia</taxon>
    </lineage>
</organism>
<dbReference type="AlphaFoldDB" id="A0A0F7SG32"/>
<dbReference type="InterPro" id="IPR055754">
    <property type="entry name" value="DUF7330"/>
</dbReference>
<name>A0A0F7SG32_PHARH</name>
<feature type="domain" description="DUF7330" evidence="2">
    <location>
        <begin position="76"/>
        <end position="252"/>
    </location>
</feature>
<reference evidence="3" key="1">
    <citation type="submission" date="2014-08" db="EMBL/GenBank/DDBJ databases">
        <authorList>
            <person name="Sharma Rahul"/>
            <person name="Thines Marco"/>
        </authorList>
    </citation>
    <scope>NUCLEOTIDE SEQUENCE</scope>
</reference>
<dbReference type="EMBL" id="LN483249">
    <property type="protein sequence ID" value="CDZ97791.1"/>
    <property type="molecule type" value="Genomic_DNA"/>
</dbReference>
<sequence>MSVDNLPLNKGESHTGSEPIQRPVPSDPSSSDHPPAYETRSSLATPAVPTSSEVEPALSSSFIPPALVAAPHVSHVMFLSTNGSVKKEINIDLRSPVPQLVLNKQPTTHELNIGPAGEKVHVYMNSQNGSVKGTFAIWGHGPDDQNDAKVDRIRTVLRSTNGAVSSSYYARKPTTTRVTTHASSENGSITLYLPPAYCGPILSFAKNGSLKLSARAKATYSPMGYHPTGSGSSERSWEFGFIGDRTEWNGELENDAGNVSDENMKKPSRWDESWASSQNGNIYIRLGEELADDPEPGLGSKLFGSISKAIWGA</sequence>
<accession>A0A0F7SG32</accession>
<feature type="region of interest" description="Disordered" evidence="1">
    <location>
        <begin position="1"/>
        <end position="52"/>
    </location>
</feature>
<feature type="compositionally biased region" description="Polar residues" evidence="1">
    <location>
        <begin position="39"/>
        <end position="52"/>
    </location>
</feature>
<proteinExistence type="predicted"/>
<protein>
    <recommendedName>
        <fullName evidence="2">DUF7330 domain-containing protein</fullName>
    </recommendedName>
</protein>
<evidence type="ECO:0000256" key="1">
    <source>
        <dbReference type="SAM" id="MobiDB-lite"/>
    </source>
</evidence>
<dbReference type="Pfam" id="PF24016">
    <property type="entry name" value="DUF7330"/>
    <property type="match status" value="1"/>
</dbReference>
<evidence type="ECO:0000313" key="3">
    <source>
        <dbReference type="EMBL" id="CDZ97791.1"/>
    </source>
</evidence>